<dbReference type="InterPro" id="IPR010982">
    <property type="entry name" value="Lambda_DNA-bd_dom_sf"/>
</dbReference>
<organism evidence="2 3">
    <name type="scientific">Mesorhizobium plurifarium</name>
    <dbReference type="NCBI Taxonomy" id="69974"/>
    <lineage>
        <taxon>Bacteria</taxon>
        <taxon>Pseudomonadati</taxon>
        <taxon>Pseudomonadota</taxon>
        <taxon>Alphaproteobacteria</taxon>
        <taxon>Hyphomicrobiales</taxon>
        <taxon>Phyllobacteriaceae</taxon>
        <taxon>Mesorhizobium</taxon>
    </lineage>
</organism>
<dbReference type="Proteomes" id="UP000046373">
    <property type="component" value="Unassembled WGS sequence"/>
</dbReference>
<dbReference type="GeneID" id="31889213"/>
<protein>
    <submittedName>
        <fullName evidence="2">XRE family transcriptional regulator</fullName>
    </submittedName>
</protein>
<dbReference type="CDD" id="cd00093">
    <property type="entry name" value="HTH_XRE"/>
    <property type="match status" value="1"/>
</dbReference>
<feature type="domain" description="HTH cro/C1-type" evidence="1">
    <location>
        <begin position="22"/>
        <end position="75"/>
    </location>
</feature>
<dbReference type="EMBL" id="CCNB01000006">
    <property type="protein sequence ID" value="CDX31577.1"/>
    <property type="molecule type" value="Genomic_DNA"/>
</dbReference>
<evidence type="ECO:0000313" key="2">
    <source>
        <dbReference type="EMBL" id="CDX31577.1"/>
    </source>
</evidence>
<evidence type="ECO:0000313" key="3">
    <source>
        <dbReference type="Proteomes" id="UP000046373"/>
    </source>
</evidence>
<name>A0A090EL08_MESPL</name>
<dbReference type="AlphaFoldDB" id="A0A090EL08"/>
<sequence length="88" mass="9518">MPNTARNAVSNNIIAASGLNPLKAARETRGYTIEELSLTCGLAVGEIVDIEDGKDADPAKLRRIASALQMPEEELIKMPAEENRPTQQ</sequence>
<evidence type="ECO:0000259" key="1">
    <source>
        <dbReference type="PROSITE" id="PS50943"/>
    </source>
</evidence>
<dbReference type="GO" id="GO:0003677">
    <property type="term" value="F:DNA binding"/>
    <property type="evidence" value="ECO:0007669"/>
    <property type="project" value="InterPro"/>
</dbReference>
<dbReference type="InterPro" id="IPR001387">
    <property type="entry name" value="Cro/C1-type_HTH"/>
</dbReference>
<reference evidence="2 3" key="1">
    <citation type="submission" date="2014-08" db="EMBL/GenBank/DDBJ databases">
        <authorList>
            <person name="Moulin Lionel"/>
        </authorList>
    </citation>
    <scope>NUCLEOTIDE SEQUENCE [LARGE SCALE GENOMIC DNA]</scope>
</reference>
<dbReference type="Pfam" id="PF01381">
    <property type="entry name" value="HTH_3"/>
    <property type="match status" value="1"/>
</dbReference>
<dbReference type="SMART" id="SM00530">
    <property type="entry name" value="HTH_XRE"/>
    <property type="match status" value="1"/>
</dbReference>
<gene>
    <name evidence="2" type="ORF">MPLDJ20_140333</name>
</gene>
<proteinExistence type="predicted"/>
<accession>A0A090EL08</accession>
<dbReference type="SUPFAM" id="SSF47413">
    <property type="entry name" value="lambda repressor-like DNA-binding domains"/>
    <property type="match status" value="1"/>
</dbReference>
<dbReference type="PROSITE" id="PS50943">
    <property type="entry name" value="HTH_CROC1"/>
    <property type="match status" value="1"/>
</dbReference>
<dbReference type="RefSeq" id="WP_040983227.1">
    <property type="nucleotide sequence ID" value="NZ_CCNB01000006.1"/>
</dbReference>
<dbReference type="Gene3D" id="1.10.260.40">
    <property type="entry name" value="lambda repressor-like DNA-binding domains"/>
    <property type="match status" value="1"/>
</dbReference>